<keyword evidence="6" id="KW-1185">Reference proteome</keyword>
<dbReference type="InterPro" id="IPR001496">
    <property type="entry name" value="SOCS_box"/>
</dbReference>
<keyword evidence="2 3" id="KW-0040">ANK repeat</keyword>
<evidence type="ECO:0000313" key="5">
    <source>
        <dbReference type="EMBL" id="KAK3092287.1"/>
    </source>
</evidence>
<sequence length="634" mass="69893">MGREVGGGRGGSEEGEQEEGWWERVRRLVEYFNLHEELGVHCIIIYFHIDVRRAHAELYCAVVLDSPDLKTLFQKYSTLLKDEMVVATNLTCSCSSKMEHHPLNEKNGLTGDLELVEEFIRRGSCTCGSEMPSGRKSRFSSVNLVHAAAGFGNRTALELLVENKCSFSAKTTACGYTPLMYAVCCAAGSNPDVVRFILAQDADVNAKYQPEGVPALISAVKYRRSNIVEILLECPEINVDCQNRRQETALMLAVRYEVVDAFFMLLKAKADPDIENSRGNTALHEAIFRGIDYVEALVRHGADVNIVNKRGDTALLLTLQLMDENPILTYLLENGADPNLDDAENPLLVIASIYGYKSATEALLKYGANVNKANVQGYNALHVAAWNGKLEIVDLLLKAGIPHDLQTGDKNTALSLAAHGNFLPTVKMLLPLGCNVNNSDKDADTPIHYASFNGNEEMVEILLQYGADPNARSDLSVTPLWNAVYKKNKNLVKMLLSKNVAMEVQSKGGNQHSNSDIAVAIYSEPRSPLYVAADRNSTEIALLLVSAGYNIYAEKWLIMGEFPPGAIENETLCSLLTKFVSTPPRLLALCRNYLRKMFGTRVHDAVKMLEIPNNLKNCLAMSDLLSSDSAHLNT</sequence>
<feature type="repeat" description="ANK" evidence="3">
    <location>
        <begin position="310"/>
        <end position="343"/>
    </location>
</feature>
<evidence type="ECO:0000259" key="4">
    <source>
        <dbReference type="Pfam" id="PF07525"/>
    </source>
</evidence>
<accession>A0AA88XUX6</accession>
<dbReference type="PANTHER" id="PTHR24173:SF74">
    <property type="entry name" value="ANKYRIN REPEAT DOMAIN-CONTAINING PROTEIN 16"/>
    <property type="match status" value="1"/>
</dbReference>
<dbReference type="Pfam" id="PF12796">
    <property type="entry name" value="Ank_2"/>
    <property type="match status" value="3"/>
</dbReference>
<feature type="repeat" description="ANK" evidence="3">
    <location>
        <begin position="442"/>
        <end position="474"/>
    </location>
</feature>
<dbReference type="Proteomes" id="UP001186944">
    <property type="component" value="Unassembled WGS sequence"/>
</dbReference>
<dbReference type="EMBL" id="VSWD01000009">
    <property type="protein sequence ID" value="KAK3092287.1"/>
    <property type="molecule type" value="Genomic_DNA"/>
</dbReference>
<dbReference type="Pfam" id="PF07525">
    <property type="entry name" value="SOCS_box"/>
    <property type="match status" value="1"/>
</dbReference>
<comment type="caution">
    <text evidence="5">The sequence shown here is derived from an EMBL/GenBank/DDBJ whole genome shotgun (WGS) entry which is preliminary data.</text>
</comment>
<dbReference type="PROSITE" id="PS50088">
    <property type="entry name" value="ANK_REPEAT"/>
    <property type="match status" value="5"/>
</dbReference>
<dbReference type="InterPro" id="IPR002110">
    <property type="entry name" value="Ankyrin_rpt"/>
</dbReference>
<evidence type="ECO:0000313" key="6">
    <source>
        <dbReference type="Proteomes" id="UP001186944"/>
    </source>
</evidence>
<evidence type="ECO:0000256" key="1">
    <source>
        <dbReference type="ARBA" id="ARBA00022737"/>
    </source>
</evidence>
<feature type="domain" description="SOCS box" evidence="4">
    <location>
        <begin position="582"/>
        <end position="619"/>
    </location>
</feature>
<reference evidence="5" key="1">
    <citation type="submission" date="2019-08" db="EMBL/GenBank/DDBJ databases">
        <title>The improved chromosome-level genome for the pearl oyster Pinctada fucata martensii using PacBio sequencing and Hi-C.</title>
        <authorList>
            <person name="Zheng Z."/>
        </authorList>
    </citation>
    <scope>NUCLEOTIDE SEQUENCE</scope>
    <source>
        <strain evidence="5">ZZ-2019</strain>
        <tissue evidence="5">Adductor muscle</tissue>
    </source>
</reference>
<dbReference type="PRINTS" id="PR01415">
    <property type="entry name" value="ANKYRIN"/>
</dbReference>
<dbReference type="PANTHER" id="PTHR24173">
    <property type="entry name" value="ANKYRIN REPEAT CONTAINING"/>
    <property type="match status" value="1"/>
</dbReference>
<feature type="repeat" description="ANK" evidence="3">
    <location>
        <begin position="278"/>
        <end position="309"/>
    </location>
</feature>
<dbReference type="PROSITE" id="PS50297">
    <property type="entry name" value="ANK_REP_REGION"/>
    <property type="match status" value="3"/>
</dbReference>
<evidence type="ECO:0000256" key="3">
    <source>
        <dbReference type="PROSITE-ProRule" id="PRU00023"/>
    </source>
</evidence>
<gene>
    <name evidence="5" type="ORF">FSP39_000780</name>
</gene>
<dbReference type="Gene3D" id="1.25.40.20">
    <property type="entry name" value="Ankyrin repeat-containing domain"/>
    <property type="match status" value="3"/>
</dbReference>
<dbReference type="InterPro" id="IPR036770">
    <property type="entry name" value="Ankyrin_rpt-contain_sf"/>
</dbReference>
<evidence type="ECO:0000256" key="2">
    <source>
        <dbReference type="ARBA" id="ARBA00023043"/>
    </source>
</evidence>
<dbReference type="SUPFAM" id="SSF48403">
    <property type="entry name" value="Ankyrin repeat"/>
    <property type="match status" value="1"/>
</dbReference>
<proteinExistence type="predicted"/>
<keyword evidence="1" id="KW-0677">Repeat</keyword>
<dbReference type="AlphaFoldDB" id="A0AA88XUX6"/>
<dbReference type="Pfam" id="PF00023">
    <property type="entry name" value="Ank"/>
    <property type="match status" value="1"/>
</dbReference>
<protein>
    <recommendedName>
        <fullName evidence="4">SOCS box domain-containing protein</fullName>
    </recommendedName>
</protein>
<name>A0AA88XUX6_PINIB</name>
<feature type="repeat" description="ANK" evidence="3">
    <location>
        <begin position="376"/>
        <end position="408"/>
    </location>
</feature>
<organism evidence="5 6">
    <name type="scientific">Pinctada imbricata</name>
    <name type="common">Atlantic pearl-oyster</name>
    <name type="synonym">Pinctada martensii</name>
    <dbReference type="NCBI Taxonomy" id="66713"/>
    <lineage>
        <taxon>Eukaryota</taxon>
        <taxon>Metazoa</taxon>
        <taxon>Spiralia</taxon>
        <taxon>Lophotrochozoa</taxon>
        <taxon>Mollusca</taxon>
        <taxon>Bivalvia</taxon>
        <taxon>Autobranchia</taxon>
        <taxon>Pteriomorphia</taxon>
        <taxon>Pterioida</taxon>
        <taxon>Pterioidea</taxon>
        <taxon>Pteriidae</taxon>
        <taxon>Pinctada</taxon>
    </lineage>
</organism>
<feature type="repeat" description="ANK" evidence="3">
    <location>
        <begin position="409"/>
        <end position="441"/>
    </location>
</feature>
<dbReference type="SMART" id="SM00248">
    <property type="entry name" value="ANK"/>
    <property type="match status" value="12"/>
</dbReference>